<keyword evidence="3" id="KW-1003">Cell membrane</keyword>
<dbReference type="InterPro" id="IPR006059">
    <property type="entry name" value="SBP"/>
</dbReference>
<keyword evidence="2" id="KW-0813">Transport</keyword>
<dbReference type="PANTHER" id="PTHR43649:SF33">
    <property type="entry name" value="POLYGALACTURONAN_RHAMNOGALACTURONAN-BINDING PROTEIN YTCQ"/>
    <property type="match status" value="1"/>
</dbReference>
<dbReference type="AlphaFoldDB" id="C5CHI9"/>
<dbReference type="Gene3D" id="3.40.190.10">
    <property type="entry name" value="Periplasmic binding protein-like II"/>
    <property type="match status" value="1"/>
</dbReference>
<dbReference type="eggNOG" id="COG1653">
    <property type="taxonomic scope" value="Bacteria"/>
</dbReference>
<dbReference type="PANTHER" id="PTHR43649">
    <property type="entry name" value="ARABINOSE-BINDING PROTEIN-RELATED"/>
    <property type="match status" value="1"/>
</dbReference>
<evidence type="ECO:0000256" key="6">
    <source>
        <dbReference type="ARBA" id="ARBA00023139"/>
    </source>
</evidence>
<name>C5CHI9_KOSOT</name>
<dbReference type="InterPro" id="IPR050490">
    <property type="entry name" value="Bact_solute-bd_prot1"/>
</dbReference>
<dbReference type="KEGG" id="kol:Kole_1038"/>
<evidence type="ECO:0000313" key="8">
    <source>
        <dbReference type="EMBL" id="ACR79744.1"/>
    </source>
</evidence>
<reference evidence="8 9" key="1">
    <citation type="submission" date="2009-06" db="EMBL/GenBank/DDBJ databases">
        <title>Complete sequence of Thermotogales bacterium TBF 19.5.1.</title>
        <authorList>
            <consortium name="US DOE Joint Genome Institute"/>
            <person name="Lucas S."/>
            <person name="Copeland A."/>
            <person name="Lapidus A."/>
            <person name="Glavina del Rio T."/>
            <person name="Tice H."/>
            <person name="Bruce D."/>
            <person name="Goodwin L."/>
            <person name="Pitluck S."/>
            <person name="Chertkov O."/>
            <person name="Brettin T."/>
            <person name="Detter J.C."/>
            <person name="Han C."/>
            <person name="Schmutz J."/>
            <person name="Larimer F."/>
            <person name="Land M."/>
            <person name="Hauser L."/>
            <person name="Kyrpides N."/>
            <person name="Ovchinnikova G."/>
            <person name="Noll K."/>
        </authorList>
    </citation>
    <scope>NUCLEOTIDE SEQUENCE [LARGE SCALE GENOMIC DNA]</scope>
    <source>
        <strain evidence="9">ATCC BAA-1733 / DSM 21960 / TBF 19.5.1</strain>
    </source>
</reference>
<keyword evidence="7" id="KW-0449">Lipoprotein</keyword>
<evidence type="ECO:0000256" key="4">
    <source>
        <dbReference type="ARBA" id="ARBA00022729"/>
    </source>
</evidence>
<sequence length="428" mass="49805">MRKGLLLALVLVVLAVAVLGEVTLQYWFWDPNFRDKEQEMIERFEATHPGIKIELTALPPSSYWTKLAAMAAAKSLPDVMAMHPNSVEDLADQGALMDLTGLILRDFNKEDYFWSVLESSFNIRGKYYGVPFAWVGSVLYYNKDLFDKYGVPYPTEDWTWEDFLERAKALTIDEDGDGKIDIWGYAFFSRYAVFDGWILQNDGDYLDRENMRWAPNQNAKDTIKFLADLVNVYKVSPKPKYYDLDKKKIKILFAQGKAAMITEGTWNIKFMREDIPANFNWDIAYIPRGPHWKENVMHAWADGLAIAANSKHPEEAWEFIKFLIKERAAKDYYPGKVPFYKGEAYSPEWDEWTTFGKLPEHKTLILDYGENAKHFYTKYWKFWRGYGSAEGTGLSDLIDSLLNGNITLDYFFTRADKQINRMLKKAYK</sequence>
<gene>
    <name evidence="8" type="ordered locus">Kole_1038</name>
</gene>
<dbReference type="GO" id="GO:0055085">
    <property type="term" value="P:transmembrane transport"/>
    <property type="evidence" value="ECO:0007669"/>
    <property type="project" value="InterPro"/>
</dbReference>
<keyword evidence="9" id="KW-1185">Reference proteome</keyword>
<evidence type="ECO:0000256" key="1">
    <source>
        <dbReference type="ARBA" id="ARBA00008520"/>
    </source>
</evidence>
<dbReference type="CDD" id="cd13585">
    <property type="entry name" value="PBP2_TMBP_like"/>
    <property type="match status" value="1"/>
</dbReference>
<dbReference type="RefSeq" id="WP_015868405.1">
    <property type="nucleotide sequence ID" value="NC_012785.1"/>
</dbReference>
<evidence type="ECO:0000313" key="9">
    <source>
        <dbReference type="Proteomes" id="UP000002382"/>
    </source>
</evidence>
<keyword evidence="6" id="KW-0564">Palmitate</keyword>
<dbReference type="InterPro" id="IPR006061">
    <property type="entry name" value="SBP_1_CS"/>
</dbReference>
<dbReference type="Pfam" id="PF01547">
    <property type="entry name" value="SBP_bac_1"/>
    <property type="match status" value="1"/>
</dbReference>
<protein>
    <submittedName>
        <fullName evidence="8">Extracellular solute-binding protein family 1</fullName>
    </submittedName>
</protein>
<dbReference type="Proteomes" id="UP000002382">
    <property type="component" value="Chromosome"/>
</dbReference>
<dbReference type="OrthoDB" id="9772007at2"/>
<dbReference type="SUPFAM" id="SSF53850">
    <property type="entry name" value="Periplasmic binding protein-like II"/>
    <property type="match status" value="1"/>
</dbReference>
<keyword evidence="5" id="KW-0472">Membrane</keyword>
<evidence type="ECO:0000256" key="5">
    <source>
        <dbReference type="ARBA" id="ARBA00023136"/>
    </source>
</evidence>
<keyword evidence="4" id="KW-0732">Signal</keyword>
<dbReference type="STRING" id="521045.Kole_1038"/>
<accession>C5CHI9</accession>
<organism evidence="8 9">
    <name type="scientific">Kosmotoga olearia (strain ATCC BAA-1733 / DSM 21960 / TBF 19.5.1)</name>
    <dbReference type="NCBI Taxonomy" id="521045"/>
    <lineage>
        <taxon>Bacteria</taxon>
        <taxon>Thermotogati</taxon>
        <taxon>Thermotogota</taxon>
        <taxon>Thermotogae</taxon>
        <taxon>Kosmotogales</taxon>
        <taxon>Kosmotogaceae</taxon>
        <taxon>Kosmotoga</taxon>
    </lineage>
</organism>
<dbReference type="HOGENOM" id="CLU_031285_10_5_0"/>
<evidence type="ECO:0000256" key="3">
    <source>
        <dbReference type="ARBA" id="ARBA00022475"/>
    </source>
</evidence>
<evidence type="ECO:0000256" key="2">
    <source>
        <dbReference type="ARBA" id="ARBA00022448"/>
    </source>
</evidence>
<reference evidence="8 9" key="2">
    <citation type="journal article" date="2011" name="J. Bacteriol.">
        <title>Genome Sequence of Kosmotoga olearia Strain TBF 19.5.1, a Thermophilic Bacterium with a Wide Growth Temperature Range, Isolated from the Troll B Oil Platform in the North Sea.</title>
        <authorList>
            <person name="Swithers K.S."/>
            <person name="Dipippo J.L."/>
            <person name="Bruce D.C."/>
            <person name="Detter C."/>
            <person name="Tapia R."/>
            <person name="Han S."/>
            <person name="Goodwin L.A."/>
            <person name="Han J."/>
            <person name="Woyke T."/>
            <person name="Pitluck S."/>
            <person name="Pennacchio L."/>
            <person name="Nolan M."/>
            <person name="Mikhailova N."/>
            <person name="Land M.L."/>
            <person name="Nesbo C.L."/>
            <person name="Gogarten J.P."/>
            <person name="Noll K.M."/>
        </authorList>
    </citation>
    <scope>NUCLEOTIDE SEQUENCE [LARGE SCALE GENOMIC DNA]</scope>
    <source>
        <strain evidence="9">ATCC BAA-1733 / DSM 21960 / TBF 19.5.1</strain>
    </source>
</reference>
<evidence type="ECO:0000256" key="7">
    <source>
        <dbReference type="ARBA" id="ARBA00023288"/>
    </source>
</evidence>
<dbReference type="PROSITE" id="PS01037">
    <property type="entry name" value="SBP_BACTERIAL_1"/>
    <property type="match status" value="1"/>
</dbReference>
<comment type="similarity">
    <text evidence="1">Belongs to the bacterial solute-binding protein 1 family.</text>
</comment>
<dbReference type="EMBL" id="CP001634">
    <property type="protein sequence ID" value="ACR79744.1"/>
    <property type="molecule type" value="Genomic_DNA"/>
</dbReference>
<proteinExistence type="inferred from homology"/>